<reference evidence="1" key="1">
    <citation type="submission" date="2022-08" db="EMBL/GenBank/DDBJ databases">
        <title>Genome Sequencing of Bacteroides fragilis Group Isolates with Nanopore Technology.</title>
        <authorList>
            <person name="Tisza M.J."/>
            <person name="Smith D."/>
            <person name="Dekker J.P."/>
        </authorList>
    </citation>
    <scope>NUCLEOTIDE SEQUENCE</scope>
    <source>
        <strain evidence="1">BFG-351</strain>
    </source>
</reference>
<gene>
    <name evidence="1" type="ORF">NXW97_00655</name>
</gene>
<organism evidence="1 2">
    <name type="scientific">Bacteroides faecis</name>
    <dbReference type="NCBI Taxonomy" id="674529"/>
    <lineage>
        <taxon>Bacteria</taxon>
        <taxon>Pseudomonadati</taxon>
        <taxon>Bacteroidota</taxon>
        <taxon>Bacteroidia</taxon>
        <taxon>Bacteroidales</taxon>
        <taxon>Bacteroidaceae</taxon>
        <taxon>Bacteroides</taxon>
    </lineage>
</organism>
<dbReference type="AlphaFoldDB" id="A0AAW5NPX7"/>
<dbReference type="RefSeq" id="WP_029424994.1">
    <property type="nucleotide sequence ID" value="NZ_JABFIA010000061.1"/>
</dbReference>
<evidence type="ECO:0000313" key="2">
    <source>
        <dbReference type="Proteomes" id="UP001204548"/>
    </source>
</evidence>
<dbReference type="Proteomes" id="UP001204548">
    <property type="component" value="Unassembled WGS sequence"/>
</dbReference>
<sequence>MEINNYDINLDSLVIHWVGNKSNDDGITISKHKVELTENTSSILLKYFISSFKYDDLYKFHHTSNLELNEVYNYVSNIFQNRSCILEQSQLLAKFLYELSTHPNIKSGEFYVAYFTNCEVENINTDAIGIFKSENKETFLEVYSDKENFAIECGKGININKLDKGCLIYNIDKDNGYVVSVIDNTNKKNEAKYWINSFLHLDKLSNDYHNTKALLSLSKNFVTKQIPNEFEISKVEQAELLNNTVKYFKENNSFTLEDFSKQVIGDQKIIDSFNKYKESYEQKREISIEDNFEISENAVNKQVKGLKSVVKLDENFHIYIHGDNQMIKRGYDNASGLYYYQLFFKEEK</sequence>
<comment type="caution">
    <text evidence="1">The sequence shown here is derived from an EMBL/GenBank/DDBJ whole genome shotgun (WGS) entry which is preliminary data.</text>
</comment>
<evidence type="ECO:0000313" key="1">
    <source>
        <dbReference type="EMBL" id="MCS2790558.1"/>
    </source>
</evidence>
<dbReference type="EMBL" id="JANUTS010000001">
    <property type="protein sequence ID" value="MCS2790558.1"/>
    <property type="molecule type" value="Genomic_DNA"/>
</dbReference>
<dbReference type="GO" id="GO:0009295">
    <property type="term" value="C:nucleoid"/>
    <property type="evidence" value="ECO:0007669"/>
    <property type="project" value="InterPro"/>
</dbReference>
<protein>
    <submittedName>
        <fullName evidence="1">Nucleoid-associated protein</fullName>
    </submittedName>
</protein>
<accession>A0AAW5NPX7</accession>
<proteinExistence type="predicted"/>
<name>A0AAW5NPX7_9BACE</name>